<dbReference type="EMBL" id="BQXU01000043">
    <property type="protein sequence ID" value="GKT50976.1"/>
    <property type="molecule type" value="Genomic_DNA"/>
</dbReference>
<dbReference type="RefSeq" id="XP_049133326.1">
    <property type="nucleotide sequence ID" value="XM_049277369.1"/>
</dbReference>
<reference evidence="1 2" key="1">
    <citation type="submission" date="2022-03" db="EMBL/GenBank/DDBJ databases">
        <title>Genome data of Colletotrichum spp.</title>
        <authorList>
            <person name="Utami Y.D."/>
            <person name="Hiruma K."/>
        </authorList>
    </citation>
    <scope>NUCLEOTIDE SEQUENCE [LARGE SCALE GENOMIC DNA]</scope>
    <source>
        <strain evidence="1 2">MAFF 239500</strain>
    </source>
</reference>
<gene>
    <name evidence="1" type="ORF">ColSpa_11157</name>
</gene>
<dbReference type="AlphaFoldDB" id="A0AA37PET4"/>
<name>A0AA37PET4_9PEZI</name>
<dbReference type="Proteomes" id="UP001055115">
    <property type="component" value="Unassembled WGS sequence"/>
</dbReference>
<dbReference type="GeneID" id="73331959"/>
<protein>
    <submittedName>
        <fullName evidence="1">Uncharacterized protein</fullName>
    </submittedName>
</protein>
<evidence type="ECO:0000313" key="1">
    <source>
        <dbReference type="EMBL" id="GKT50976.1"/>
    </source>
</evidence>
<accession>A0AA37PET4</accession>
<organism evidence="1 2">
    <name type="scientific">Colletotrichum spaethianum</name>
    <dbReference type="NCBI Taxonomy" id="700344"/>
    <lineage>
        <taxon>Eukaryota</taxon>
        <taxon>Fungi</taxon>
        <taxon>Dikarya</taxon>
        <taxon>Ascomycota</taxon>
        <taxon>Pezizomycotina</taxon>
        <taxon>Sordariomycetes</taxon>
        <taxon>Hypocreomycetidae</taxon>
        <taxon>Glomerellales</taxon>
        <taxon>Glomerellaceae</taxon>
        <taxon>Colletotrichum</taxon>
        <taxon>Colletotrichum spaethianum species complex</taxon>
    </lineage>
</organism>
<proteinExistence type="predicted"/>
<evidence type="ECO:0000313" key="2">
    <source>
        <dbReference type="Proteomes" id="UP001055115"/>
    </source>
</evidence>
<keyword evidence="2" id="KW-1185">Reference proteome</keyword>
<sequence length="60" mass="6486">MEITEEEMAVVYVGLTRMVTRTAMAELRIVGRLGLVAYGAIIKGRVYSPVLRSRGGGDDG</sequence>
<comment type="caution">
    <text evidence="1">The sequence shown here is derived from an EMBL/GenBank/DDBJ whole genome shotgun (WGS) entry which is preliminary data.</text>
</comment>